<dbReference type="SUPFAM" id="SSF53756">
    <property type="entry name" value="UDP-Glycosyltransferase/glycogen phosphorylase"/>
    <property type="match status" value="1"/>
</dbReference>
<keyword evidence="2" id="KW-0328">Glycosyltransferase</keyword>
<dbReference type="InterPro" id="IPR001296">
    <property type="entry name" value="Glyco_trans_1"/>
</dbReference>
<keyword evidence="3 6" id="KW-0808">Transferase</keyword>
<dbReference type="Pfam" id="PF00535">
    <property type="entry name" value="Glycos_transf_2"/>
    <property type="match status" value="1"/>
</dbReference>
<dbReference type="Pfam" id="PF00534">
    <property type="entry name" value="Glycos_transf_1"/>
    <property type="match status" value="1"/>
</dbReference>
<dbReference type="SUPFAM" id="SSF53448">
    <property type="entry name" value="Nucleotide-diphospho-sugar transferases"/>
    <property type="match status" value="1"/>
</dbReference>
<dbReference type="EMBL" id="RBXL01000001">
    <property type="protein sequence ID" value="RKT44465.1"/>
    <property type="molecule type" value="Genomic_DNA"/>
</dbReference>
<dbReference type="Gene3D" id="3.40.50.2000">
    <property type="entry name" value="Glycogen Phosphorylase B"/>
    <property type="match status" value="1"/>
</dbReference>
<dbReference type="RefSeq" id="WP_147431025.1">
    <property type="nucleotide sequence ID" value="NZ_RBXL01000001.1"/>
</dbReference>
<dbReference type="CDD" id="cd03801">
    <property type="entry name" value="GT4_PimA-like"/>
    <property type="match status" value="1"/>
</dbReference>
<evidence type="ECO:0000256" key="3">
    <source>
        <dbReference type="ARBA" id="ARBA00022679"/>
    </source>
</evidence>
<protein>
    <submittedName>
        <fullName evidence="6">GT2 family glycosyltransferase</fullName>
    </submittedName>
</protein>
<dbReference type="PANTHER" id="PTHR43179:SF12">
    <property type="entry name" value="GALACTOFURANOSYLTRANSFERASE GLFT2"/>
    <property type="match status" value="1"/>
</dbReference>
<dbReference type="InterPro" id="IPR029044">
    <property type="entry name" value="Nucleotide-diphossugar_trans"/>
</dbReference>
<keyword evidence="7" id="KW-1185">Reference proteome</keyword>
<dbReference type="InterPro" id="IPR001173">
    <property type="entry name" value="Glyco_trans_2-like"/>
</dbReference>
<reference evidence="6 7" key="1">
    <citation type="submission" date="2018-10" db="EMBL/GenBank/DDBJ databases">
        <title>Genomic Encyclopedia of Archaeal and Bacterial Type Strains, Phase II (KMG-II): from individual species to whole genera.</title>
        <authorList>
            <person name="Goeker M."/>
        </authorList>
    </citation>
    <scope>NUCLEOTIDE SEQUENCE [LARGE SCALE GENOMIC DNA]</scope>
    <source>
        <strain evidence="6 7">DSM 235</strain>
    </source>
</reference>
<dbReference type="CDD" id="cd04186">
    <property type="entry name" value="GT_2_like_c"/>
    <property type="match status" value="1"/>
</dbReference>
<accession>A0A495V7H5</accession>
<dbReference type="Proteomes" id="UP000274556">
    <property type="component" value="Unassembled WGS sequence"/>
</dbReference>
<comment type="similarity">
    <text evidence="1">Belongs to the glycosyltransferase 2 family.</text>
</comment>
<comment type="caution">
    <text evidence="6">The sequence shown here is derived from an EMBL/GenBank/DDBJ whole genome shotgun (WGS) entry which is preliminary data.</text>
</comment>
<organism evidence="6 7">
    <name type="scientific">Thiocapsa rosea</name>
    <dbReference type="NCBI Taxonomy" id="69360"/>
    <lineage>
        <taxon>Bacteria</taxon>
        <taxon>Pseudomonadati</taxon>
        <taxon>Pseudomonadota</taxon>
        <taxon>Gammaproteobacteria</taxon>
        <taxon>Chromatiales</taxon>
        <taxon>Chromatiaceae</taxon>
        <taxon>Thiocapsa</taxon>
    </lineage>
</organism>
<evidence type="ECO:0000259" key="5">
    <source>
        <dbReference type="Pfam" id="PF00535"/>
    </source>
</evidence>
<evidence type="ECO:0000313" key="6">
    <source>
        <dbReference type="EMBL" id="RKT44465.1"/>
    </source>
</evidence>
<dbReference type="GO" id="GO:0016757">
    <property type="term" value="F:glycosyltransferase activity"/>
    <property type="evidence" value="ECO:0007669"/>
    <property type="project" value="UniProtKB-KW"/>
</dbReference>
<dbReference type="Gene3D" id="3.40.50.11090">
    <property type="match status" value="1"/>
</dbReference>
<evidence type="ECO:0000256" key="2">
    <source>
        <dbReference type="ARBA" id="ARBA00022676"/>
    </source>
</evidence>
<sequence>MSPPKTTCDIVMPVYNGLTYAAECIASVIDFTAEVAYRLIIVDDASDTFTSAFLEQVARQHDPVSLIRNPENLGFVQSCIRGYEAGDAPYLLLLNSDVVVTPGWLERLLACAAADERIASVNPLTNHAAHLALPMFPGANFLGMDALLSEGAPRCADVVTGEGFCMLLRRSVLKKEGFLDPVYGRGYCEESDLCMRLTTRGYRTVVAENVYVYHRGSGTFGRGREARYLANRRIFDARWSREYRRQFAAFRTADPLRQVRSLIPHRTRAVIKPVIWQTGRAVLSAVRSRQPVAAARAAVRGLLALPRARIPVPEADAIGRVTRPGRLRVTYILDRLLVAGGVLSVIQLVNALILQGVEARIATLFEDPLVHDWSQLYTRPIVYRDAREMIEQFPPTDVVVATLWTTAPWAKAVLDAGRAQVAVYFLQDYEPWFFPATRQSKRAEVEATFGMLRQRIVMSDWLAQMMAARGYETHKISLGMDLRRFYPRDTVPGPPTVSAMARPLTPHRGFEATIEALRQVKASRPDVEIRLFGDSTLRRYAVPFEYKDEGVIADQDRLARLYSSSDVFLDGSDFQGFGRCGLEAMACGAACVLTDVGGVNEYARHGENALLAPPREPTRLTEAILALLNDPDRRADMTRAGRETAQRFCHRREALETLEYFHGLMNIQGQA</sequence>
<dbReference type="PANTHER" id="PTHR43179">
    <property type="entry name" value="RHAMNOSYLTRANSFERASE WBBL"/>
    <property type="match status" value="1"/>
</dbReference>
<dbReference type="AlphaFoldDB" id="A0A495V7H5"/>
<feature type="domain" description="Glycosyltransferase 2-like" evidence="5">
    <location>
        <begin position="10"/>
        <end position="120"/>
    </location>
</feature>
<evidence type="ECO:0000259" key="4">
    <source>
        <dbReference type="Pfam" id="PF00534"/>
    </source>
</evidence>
<dbReference type="OrthoDB" id="5123492at2"/>
<proteinExistence type="inferred from homology"/>
<feature type="domain" description="Glycosyl transferase family 1" evidence="4">
    <location>
        <begin position="495"/>
        <end position="643"/>
    </location>
</feature>
<gene>
    <name evidence="6" type="ORF">BDD21_1849</name>
</gene>
<name>A0A495V7H5_9GAMM</name>
<evidence type="ECO:0000313" key="7">
    <source>
        <dbReference type="Proteomes" id="UP000274556"/>
    </source>
</evidence>
<evidence type="ECO:0000256" key="1">
    <source>
        <dbReference type="ARBA" id="ARBA00006739"/>
    </source>
</evidence>
<dbReference type="Gene3D" id="3.90.550.10">
    <property type="entry name" value="Spore Coat Polysaccharide Biosynthesis Protein SpsA, Chain A"/>
    <property type="match status" value="1"/>
</dbReference>